<dbReference type="SUPFAM" id="SSF56235">
    <property type="entry name" value="N-terminal nucleophile aminohydrolases (Ntn hydrolases)"/>
    <property type="match status" value="1"/>
</dbReference>
<dbReference type="AlphaFoldDB" id="A0AAV1J542"/>
<comment type="caution">
    <text evidence="6">The sequence shown here is derived from an EMBL/GenBank/DDBJ whole genome shotgun (WGS) entry which is preliminary data.</text>
</comment>
<dbReference type="GO" id="GO:0006529">
    <property type="term" value="P:asparagine biosynthetic process"/>
    <property type="evidence" value="ECO:0007669"/>
    <property type="project" value="UniProtKB-KW"/>
</dbReference>
<dbReference type="PANTHER" id="PTHR45937:SF1">
    <property type="entry name" value="ASPARAGINE SYNTHETASE DOMAIN-CONTAINING PROTEIN 1"/>
    <property type="match status" value="1"/>
</dbReference>
<keyword evidence="3" id="KW-0315">Glutamine amidotransferase</keyword>
<dbReference type="Pfam" id="PF13537">
    <property type="entry name" value="GATase_7"/>
    <property type="match status" value="1"/>
</dbReference>
<dbReference type="SUPFAM" id="SSF52402">
    <property type="entry name" value="Adenine nucleotide alpha hydrolases-like"/>
    <property type="match status" value="1"/>
</dbReference>
<dbReference type="EMBL" id="CAVLEF010000005">
    <property type="protein sequence ID" value="CAK1544179.1"/>
    <property type="molecule type" value="Genomic_DNA"/>
</dbReference>
<evidence type="ECO:0008006" key="8">
    <source>
        <dbReference type="Google" id="ProtNLM"/>
    </source>
</evidence>
<dbReference type="Gene3D" id="3.40.50.620">
    <property type="entry name" value="HUPs"/>
    <property type="match status" value="1"/>
</dbReference>
<evidence type="ECO:0000313" key="7">
    <source>
        <dbReference type="Proteomes" id="UP001497472"/>
    </source>
</evidence>
<gene>
    <name evidence="6" type="ORF">LNINA_LOCUS3946</name>
</gene>
<evidence type="ECO:0000313" key="6">
    <source>
        <dbReference type="EMBL" id="CAK1544179.1"/>
    </source>
</evidence>
<name>A0AAV1J542_9NEOP</name>
<accession>A0AAV1J542</accession>
<keyword evidence="1" id="KW-0028">Amino-acid biosynthesis</keyword>
<evidence type="ECO:0000256" key="2">
    <source>
        <dbReference type="ARBA" id="ARBA00022888"/>
    </source>
</evidence>
<dbReference type="PANTHER" id="PTHR45937">
    <property type="entry name" value="ASPARAGINE SYNTHETASE DOMAIN-CONTAINING PROTEIN 1"/>
    <property type="match status" value="1"/>
</dbReference>
<dbReference type="InterPro" id="IPR017932">
    <property type="entry name" value="GATase_2_dom"/>
</dbReference>
<dbReference type="CDD" id="cd01991">
    <property type="entry name" value="Asn_synthase_B_C"/>
    <property type="match status" value="1"/>
</dbReference>
<evidence type="ECO:0000256" key="1">
    <source>
        <dbReference type="ARBA" id="ARBA00022605"/>
    </source>
</evidence>
<dbReference type="Gene3D" id="3.60.20.10">
    <property type="entry name" value="Glutamine Phosphoribosylpyrophosphate, subunit 1, domain 1"/>
    <property type="match status" value="1"/>
</dbReference>
<organism evidence="6 7">
    <name type="scientific">Leptosia nina</name>
    <dbReference type="NCBI Taxonomy" id="320188"/>
    <lineage>
        <taxon>Eukaryota</taxon>
        <taxon>Metazoa</taxon>
        <taxon>Ecdysozoa</taxon>
        <taxon>Arthropoda</taxon>
        <taxon>Hexapoda</taxon>
        <taxon>Insecta</taxon>
        <taxon>Pterygota</taxon>
        <taxon>Neoptera</taxon>
        <taxon>Endopterygota</taxon>
        <taxon>Lepidoptera</taxon>
        <taxon>Glossata</taxon>
        <taxon>Ditrysia</taxon>
        <taxon>Papilionoidea</taxon>
        <taxon>Pieridae</taxon>
        <taxon>Pierinae</taxon>
        <taxon>Leptosia</taxon>
    </lineage>
</organism>
<evidence type="ECO:0000259" key="5">
    <source>
        <dbReference type="Pfam" id="PF13537"/>
    </source>
</evidence>
<dbReference type="GO" id="GO:0004066">
    <property type="term" value="F:asparagine synthase (glutamine-hydrolyzing) activity"/>
    <property type="evidence" value="ECO:0007669"/>
    <property type="project" value="InterPro"/>
</dbReference>
<feature type="domain" description="Glutamine amidotransferase type-2" evidence="5">
    <location>
        <begin position="54"/>
        <end position="153"/>
    </location>
</feature>
<evidence type="ECO:0000256" key="3">
    <source>
        <dbReference type="ARBA" id="ARBA00022962"/>
    </source>
</evidence>
<reference evidence="6 7" key="1">
    <citation type="submission" date="2023-11" db="EMBL/GenBank/DDBJ databases">
        <authorList>
            <person name="Okamura Y."/>
        </authorList>
    </citation>
    <scope>NUCLEOTIDE SEQUENCE [LARGE SCALE GENOMIC DNA]</scope>
</reference>
<feature type="domain" description="Asparagine synthetase" evidence="4">
    <location>
        <begin position="295"/>
        <end position="439"/>
    </location>
</feature>
<dbReference type="InterPro" id="IPR051857">
    <property type="entry name" value="Asn_synthetase_domain"/>
</dbReference>
<dbReference type="Proteomes" id="UP001497472">
    <property type="component" value="Unassembled WGS sequence"/>
</dbReference>
<keyword evidence="2" id="KW-0061">Asparagine biosynthesis</keyword>
<dbReference type="InterPro" id="IPR029055">
    <property type="entry name" value="Ntn_hydrolases_N"/>
</dbReference>
<proteinExistence type="predicted"/>
<dbReference type="InterPro" id="IPR001962">
    <property type="entry name" value="Asn_synthase"/>
</dbReference>
<sequence length="554" mass="63169">MCNIFFTTCDNDFARDNKLLQRISNRGPDCIHSISYKISDTLSLTFCGAVLWTQGSKPTVQPVENDKAILLFNGDVYNHHWDKNISDTQTLMRKFNDCNSSQDVINVIHSLKGPFSIIYFEKTLKILYFTRDRLGRVSLLLHRSKKSITISSVLGRKYPCIEIPAFNIYKLDIENGIISQFSWDCQSFESYNLDDWIQMIQNQQDLPDEENIFSVEDTFDLRDDVHIVDYINEVSGAKKCKQVILKTLLSHETIGKVVETLLHLLEKSIKTRIETQPNKCKDCLSKKGECKHCAVGILFSGGIDCTILARLADKYVPISQPIDLINVAFKTESVSYEVPDRITGRQSYNELRSVCPSRQWVFREVNVDKKDLELCQSAIIADLVYPRRTILDESLGSALWYAAGAQHSNDVSPCRILLLGSGADELFGGYSRHRNAFKRKGWPGLAAELTLDWNRISYRNLARDNRVICDHGRIPRLPYLDEEFSTYVLNLKPWLKCFPTENLGIGVGDKLMLRLLAMHLGLTDVALLPKRALQFGSRIANKKEKGKDISKHMQ</sequence>
<dbReference type="Pfam" id="PF00733">
    <property type="entry name" value="Asn_synthase"/>
    <property type="match status" value="1"/>
</dbReference>
<protein>
    <recommendedName>
        <fullName evidence="8">Asparagine synthetase domain-containing protein 1</fullName>
    </recommendedName>
</protein>
<keyword evidence="7" id="KW-1185">Reference proteome</keyword>
<dbReference type="InterPro" id="IPR014729">
    <property type="entry name" value="Rossmann-like_a/b/a_fold"/>
</dbReference>
<evidence type="ECO:0000259" key="4">
    <source>
        <dbReference type="Pfam" id="PF00733"/>
    </source>
</evidence>